<dbReference type="VEuPathDB" id="FungiDB:PV08_11924"/>
<dbReference type="HOGENOM" id="CLU_033726_1_0_1"/>
<accession>A0A0D2ASW9</accession>
<gene>
    <name evidence="2" type="ORF">PV08_11924</name>
</gene>
<dbReference type="InterPro" id="IPR021833">
    <property type="entry name" value="DUF3425"/>
</dbReference>
<evidence type="ECO:0000256" key="1">
    <source>
        <dbReference type="SAM" id="MobiDB-lite"/>
    </source>
</evidence>
<evidence type="ECO:0000313" key="2">
    <source>
        <dbReference type="EMBL" id="KIW09823.1"/>
    </source>
</evidence>
<dbReference type="RefSeq" id="XP_016230039.1">
    <property type="nucleotide sequence ID" value="XM_016386231.1"/>
</dbReference>
<dbReference type="GeneID" id="27339007"/>
<organism evidence="2 3">
    <name type="scientific">Exophiala spinifera</name>
    <dbReference type="NCBI Taxonomy" id="91928"/>
    <lineage>
        <taxon>Eukaryota</taxon>
        <taxon>Fungi</taxon>
        <taxon>Dikarya</taxon>
        <taxon>Ascomycota</taxon>
        <taxon>Pezizomycotina</taxon>
        <taxon>Eurotiomycetes</taxon>
        <taxon>Chaetothyriomycetidae</taxon>
        <taxon>Chaetothyriales</taxon>
        <taxon>Herpotrichiellaceae</taxon>
        <taxon>Exophiala</taxon>
    </lineage>
</organism>
<feature type="region of interest" description="Disordered" evidence="1">
    <location>
        <begin position="1"/>
        <end position="51"/>
    </location>
</feature>
<dbReference type="STRING" id="91928.A0A0D2ASW9"/>
<dbReference type="EMBL" id="KN847502">
    <property type="protein sequence ID" value="KIW09823.1"/>
    <property type="molecule type" value="Genomic_DNA"/>
</dbReference>
<protein>
    <submittedName>
        <fullName evidence="2">Uncharacterized protein</fullName>
    </submittedName>
</protein>
<dbReference type="OrthoDB" id="2245989at2759"/>
<keyword evidence="3" id="KW-1185">Reference proteome</keyword>
<evidence type="ECO:0000313" key="3">
    <source>
        <dbReference type="Proteomes" id="UP000053328"/>
    </source>
</evidence>
<proteinExistence type="predicted"/>
<sequence length="176" mass="19147">MTITTTTSSSSSTTTTTTTTSSTTLATAPAAAAESGASSTEATTPTKPMIGSGQNLLTRHVSSVFAALHNNGLILGLRCGIQVPILSPPCTSKVPLSLHPSKTQMTVLHIPWIDRFPFPGMRDKVIRLNGMFDEEEFLNDMFQMSTFDILPDSVSWDPNAWIMTQSFEEKWGFLFL</sequence>
<dbReference type="AlphaFoldDB" id="A0A0D2ASW9"/>
<dbReference type="PANTHER" id="PTHR38116">
    <property type="entry name" value="CHROMOSOME 7, WHOLE GENOME SHOTGUN SEQUENCE"/>
    <property type="match status" value="1"/>
</dbReference>
<dbReference type="Pfam" id="PF11905">
    <property type="entry name" value="DUF3425"/>
    <property type="match status" value="1"/>
</dbReference>
<name>A0A0D2ASW9_9EURO</name>
<dbReference type="Proteomes" id="UP000053328">
    <property type="component" value="Unassembled WGS sequence"/>
</dbReference>
<dbReference type="PANTHER" id="PTHR38116:SF9">
    <property type="entry name" value="BZIP DOMAIN-CONTAINING PROTEIN"/>
    <property type="match status" value="1"/>
</dbReference>
<feature type="compositionally biased region" description="Low complexity" evidence="1">
    <location>
        <begin position="1"/>
        <end position="46"/>
    </location>
</feature>
<reference evidence="2 3" key="1">
    <citation type="submission" date="2015-01" db="EMBL/GenBank/DDBJ databases">
        <title>The Genome Sequence of Exophiala spinifera CBS89968.</title>
        <authorList>
            <consortium name="The Broad Institute Genomics Platform"/>
            <person name="Cuomo C."/>
            <person name="de Hoog S."/>
            <person name="Gorbushina A."/>
            <person name="Stielow B."/>
            <person name="Teixiera M."/>
            <person name="Abouelleil A."/>
            <person name="Chapman S.B."/>
            <person name="Priest M."/>
            <person name="Young S.K."/>
            <person name="Wortman J."/>
            <person name="Nusbaum C."/>
            <person name="Birren B."/>
        </authorList>
    </citation>
    <scope>NUCLEOTIDE SEQUENCE [LARGE SCALE GENOMIC DNA]</scope>
    <source>
        <strain evidence="2 3">CBS 89968</strain>
    </source>
</reference>